<dbReference type="Gene3D" id="3.40.50.12780">
    <property type="entry name" value="N-terminal domain of ligase-like"/>
    <property type="match status" value="1"/>
</dbReference>
<dbReference type="CDD" id="cd05943">
    <property type="entry name" value="AACS"/>
    <property type="match status" value="1"/>
</dbReference>
<dbReference type="InterPro" id="IPR042099">
    <property type="entry name" value="ANL_N_sf"/>
</dbReference>
<dbReference type="NCBIfam" id="TIGR01217">
    <property type="entry name" value="ac_ac_CoA_syn"/>
    <property type="match status" value="1"/>
</dbReference>
<dbReference type="PANTHER" id="PTHR42921">
    <property type="entry name" value="ACETOACETYL-COA SYNTHETASE"/>
    <property type="match status" value="1"/>
</dbReference>
<dbReference type="PANTHER" id="PTHR42921:SF1">
    <property type="entry name" value="ACETOACETYL-COA SYNTHETASE"/>
    <property type="match status" value="1"/>
</dbReference>
<dbReference type="Pfam" id="PF00501">
    <property type="entry name" value="AMP-binding"/>
    <property type="match status" value="1"/>
</dbReference>
<dbReference type="Pfam" id="PF13193">
    <property type="entry name" value="AMP-binding_C"/>
    <property type="match status" value="1"/>
</dbReference>
<keyword evidence="4" id="KW-0067">ATP-binding</keyword>
<keyword evidence="9" id="KW-1185">Reference proteome</keyword>
<accession>A0ABM9HGG5</accession>
<sequence>MFSAFKISPLIKEKVMNPILWRPAKSRVKHSHMQRFLQSVNREFGLDIKTYAQLHRWSVKRLEQFWEYYLRQSGIDLILPPKQTLSSKTLPGAVWFDGAELNYAANLLKGPGQKTAILSRSETRPTQRMSFEELRHQVACFASGLRRTGVEPGDRIAGYLPNIVETVVAMLGTAAVGAVWTSCSPDFGLQGVLDRFGQAEPKVLITVDGYTYNGKRHALDDRIRELAPQLPGLRDVVIVPYLDPDYDPSSLGLHQAMAWREFAREASDVELRFESVGFNHPLFIMYSSGTTGLPKGIVHGTGGTLLQHHKEHALHTDIGPEDVVFYYTTCGWMMWNWLVSALARQATIVLYEGSPAYPSLDVLWQLVEEAGITVFGTSPKYLSINREEGKMPGEVADLSTLKAILSTGSPLDQQSFEYVYRAVKQDVQLSSISGGTDIISCFMLGNPMLPVRSGEIQCLGLGMDVVALNADGKPVVGEQGELACRSPVPSMPVAFWNDADGARYRSAYFERVPGVWLHGDYITITEEGGVIVYGRSDATLNPGGVRIGTAEIYRIVENLDAVRDSLVIGVEEDHDIRVLLFVVLVDGVEWDDAVQQCIRQALKTEASPRHVPHEMFVVQDVPKTMNGKKVELAVRGVFMGRPVANRNVIANAECLDEYESLHAQRLAARDA</sequence>
<dbReference type="PROSITE" id="PS00455">
    <property type="entry name" value="AMP_BINDING"/>
    <property type="match status" value="1"/>
</dbReference>
<dbReference type="Gene3D" id="3.30.300.30">
    <property type="match status" value="1"/>
</dbReference>
<keyword evidence="2 8" id="KW-0436">Ligase</keyword>
<dbReference type="GO" id="GO:0030729">
    <property type="term" value="F:acetoacetate-CoA ligase activity"/>
    <property type="evidence" value="ECO:0007669"/>
    <property type="project" value="UniProtKB-EC"/>
</dbReference>
<evidence type="ECO:0000259" key="5">
    <source>
        <dbReference type="Pfam" id="PF00501"/>
    </source>
</evidence>
<evidence type="ECO:0000256" key="2">
    <source>
        <dbReference type="ARBA" id="ARBA00022598"/>
    </source>
</evidence>
<evidence type="ECO:0000259" key="7">
    <source>
        <dbReference type="Pfam" id="PF16177"/>
    </source>
</evidence>
<dbReference type="InterPro" id="IPR020845">
    <property type="entry name" value="AMP-binding_CS"/>
</dbReference>
<evidence type="ECO:0000256" key="1">
    <source>
        <dbReference type="ARBA" id="ARBA00006432"/>
    </source>
</evidence>
<dbReference type="EMBL" id="OX336137">
    <property type="protein sequence ID" value="CAI2719137.1"/>
    <property type="molecule type" value="Genomic_DNA"/>
</dbReference>
<dbReference type="Pfam" id="PF16177">
    <property type="entry name" value="ACAS_N"/>
    <property type="match status" value="1"/>
</dbReference>
<feature type="domain" description="AMP-binding enzyme C-terminal" evidence="6">
    <location>
        <begin position="556"/>
        <end position="628"/>
    </location>
</feature>
<dbReference type="NCBIfam" id="NF002937">
    <property type="entry name" value="PRK03584.1"/>
    <property type="match status" value="1"/>
</dbReference>
<evidence type="ECO:0000313" key="9">
    <source>
        <dbReference type="Proteomes" id="UP001157733"/>
    </source>
</evidence>
<dbReference type="EC" id="6.2.1.16" evidence="8"/>
<protein>
    <submittedName>
        <fullName evidence="8">Acetoacetyl-coenzyme A synthetase</fullName>
        <ecNumber evidence="8">6.2.1.16</ecNumber>
    </submittedName>
</protein>
<evidence type="ECO:0000256" key="3">
    <source>
        <dbReference type="ARBA" id="ARBA00022741"/>
    </source>
</evidence>
<evidence type="ECO:0000256" key="4">
    <source>
        <dbReference type="ARBA" id="ARBA00022840"/>
    </source>
</evidence>
<evidence type="ECO:0000259" key="6">
    <source>
        <dbReference type="Pfam" id="PF13193"/>
    </source>
</evidence>
<dbReference type="InterPro" id="IPR045851">
    <property type="entry name" value="AMP-bd_C_sf"/>
</dbReference>
<feature type="domain" description="AMP-dependent synthetase/ligase" evidence="5">
    <location>
        <begin position="112"/>
        <end position="487"/>
    </location>
</feature>
<reference evidence="8 9" key="1">
    <citation type="submission" date="2022-09" db="EMBL/GenBank/DDBJ databases">
        <authorList>
            <person name="Kop L."/>
        </authorList>
    </citation>
    <scope>NUCLEOTIDE SEQUENCE [LARGE SCALE GENOMIC DNA]</scope>
    <source>
        <strain evidence="8 9">347</strain>
    </source>
</reference>
<evidence type="ECO:0000313" key="8">
    <source>
        <dbReference type="EMBL" id="CAI2719137.1"/>
    </source>
</evidence>
<keyword evidence="3" id="KW-0547">Nucleotide-binding</keyword>
<gene>
    <name evidence="8" type="primary">acsA</name>
    <name evidence="8" type="ORF">NSPWAT_2281</name>
</gene>
<dbReference type="SUPFAM" id="SSF56801">
    <property type="entry name" value="Acetyl-CoA synthetase-like"/>
    <property type="match status" value="1"/>
</dbReference>
<dbReference type="Proteomes" id="UP001157733">
    <property type="component" value="Chromosome"/>
</dbReference>
<feature type="domain" description="Acetyl-coenzyme A synthetase N-terminal" evidence="7">
    <location>
        <begin position="51"/>
        <end position="106"/>
    </location>
</feature>
<dbReference type="InterPro" id="IPR000873">
    <property type="entry name" value="AMP-dep_synth/lig_dom"/>
</dbReference>
<proteinExistence type="inferred from homology"/>
<dbReference type="InterPro" id="IPR032387">
    <property type="entry name" value="ACAS_N"/>
</dbReference>
<name>A0ABM9HGG5_9BACT</name>
<organism evidence="8 9">
    <name type="scientific">Nitrospina watsonii</name>
    <dbReference type="NCBI Taxonomy" id="1323948"/>
    <lineage>
        <taxon>Bacteria</taxon>
        <taxon>Pseudomonadati</taxon>
        <taxon>Nitrospinota/Tectimicrobiota group</taxon>
        <taxon>Nitrospinota</taxon>
        <taxon>Nitrospinia</taxon>
        <taxon>Nitrospinales</taxon>
        <taxon>Nitrospinaceae</taxon>
        <taxon>Nitrospina</taxon>
    </lineage>
</organism>
<comment type="similarity">
    <text evidence="1">Belongs to the ATP-dependent AMP-binding enzyme family.</text>
</comment>
<dbReference type="InterPro" id="IPR005914">
    <property type="entry name" value="Acac_CoA_synth"/>
</dbReference>
<dbReference type="InterPro" id="IPR025110">
    <property type="entry name" value="AMP-bd_C"/>
</dbReference>